<evidence type="ECO:0000313" key="1">
    <source>
        <dbReference type="EMBL" id="MFC7199228.1"/>
    </source>
</evidence>
<dbReference type="AlphaFoldDB" id="A0ABD5Z231"/>
<name>A0ABD5Z231_9EURY</name>
<organism evidence="1 2">
    <name type="scientific">Halospeciosus flavus</name>
    <dbReference type="NCBI Taxonomy" id="3032283"/>
    <lineage>
        <taxon>Archaea</taxon>
        <taxon>Methanobacteriati</taxon>
        <taxon>Methanobacteriota</taxon>
        <taxon>Stenosarchaea group</taxon>
        <taxon>Halobacteria</taxon>
        <taxon>Halobacteriales</taxon>
        <taxon>Halobacteriaceae</taxon>
        <taxon>Halospeciosus</taxon>
    </lineage>
</organism>
<evidence type="ECO:0000313" key="2">
    <source>
        <dbReference type="Proteomes" id="UP001596447"/>
    </source>
</evidence>
<accession>A0ABD5Z231</accession>
<comment type="caution">
    <text evidence="1">The sequence shown here is derived from an EMBL/GenBank/DDBJ whole genome shotgun (WGS) entry which is preliminary data.</text>
</comment>
<keyword evidence="2" id="KW-1185">Reference proteome</keyword>
<protein>
    <submittedName>
        <fullName evidence="1">Uncharacterized protein</fullName>
    </submittedName>
</protein>
<dbReference type="EMBL" id="JBHTAR010000011">
    <property type="protein sequence ID" value="MFC7199228.1"/>
    <property type="molecule type" value="Genomic_DNA"/>
</dbReference>
<proteinExistence type="predicted"/>
<sequence length="43" mass="4728">MFVYTDPTLVTAYMANFVHMEVTLFAGLFRAGKRDDSGVLGDA</sequence>
<dbReference type="RefSeq" id="WP_279529169.1">
    <property type="nucleotide sequence ID" value="NZ_CP122312.1"/>
</dbReference>
<dbReference type="Proteomes" id="UP001596447">
    <property type="component" value="Unassembled WGS sequence"/>
</dbReference>
<reference evidence="1 2" key="1">
    <citation type="journal article" date="2019" name="Int. J. Syst. Evol. Microbiol.">
        <title>The Global Catalogue of Microorganisms (GCM) 10K type strain sequencing project: providing services to taxonomists for standard genome sequencing and annotation.</title>
        <authorList>
            <consortium name="The Broad Institute Genomics Platform"/>
            <consortium name="The Broad Institute Genome Sequencing Center for Infectious Disease"/>
            <person name="Wu L."/>
            <person name="Ma J."/>
        </authorList>
    </citation>
    <scope>NUCLEOTIDE SEQUENCE [LARGE SCALE GENOMIC DNA]</scope>
    <source>
        <strain evidence="1 2">XZGYJ-43</strain>
    </source>
</reference>
<gene>
    <name evidence="1" type="ORF">ACFQJ9_07330</name>
</gene>